<feature type="signal peptide" evidence="4">
    <location>
        <begin position="1"/>
        <end position="23"/>
    </location>
</feature>
<keyword evidence="6" id="KW-1185">Reference proteome</keyword>
<protein>
    <recommendedName>
        <fullName evidence="3">Non-specific lipid-transfer protein</fullName>
    </recommendedName>
</protein>
<dbReference type="Gene3D" id="1.10.110.10">
    <property type="entry name" value="Plant lipid-transfer and hydrophobic proteins"/>
    <property type="match status" value="1"/>
</dbReference>
<dbReference type="PANTHER" id="PTHR33076">
    <property type="entry name" value="NON-SPECIFIC LIPID-TRANSFER PROTEIN 2-RELATED"/>
    <property type="match status" value="1"/>
</dbReference>
<dbReference type="KEGG" id="vra:106752482"/>
<keyword evidence="3" id="KW-0446">Lipid-binding</keyword>
<dbReference type="InterPro" id="IPR036312">
    <property type="entry name" value="Bifun_inhib/LTP/seed_sf"/>
</dbReference>
<dbReference type="OrthoDB" id="649864at2759"/>
<comment type="function">
    <text evidence="3">Plant non-specific lipid-transfer proteins transfer phospholipids as well as galactolipids across membranes. May play a role in wax or cutin deposition in the cell walls of expanding epidermal cells and certain secretory tissues.</text>
</comment>
<gene>
    <name evidence="7" type="primary">LOC106752482</name>
</gene>
<sequence>MAVTKLALVGSMMACMMITCSYGESTLTCEQVTVWLLPCIPYGIFGGNVSSLCCQGVYSLNAAYKNGDDRRGACQCIKDRAALIPGIDYNYVNEVPEKCGTKCPFKVYPSTNCSAVN</sequence>
<evidence type="ECO:0000256" key="1">
    <source>
        <dbReference type="ARBA" id="ARBA00009748"/>
    </source>
</evidence>
<comment type="similarity">
    <text evidence="1 3">Belongs to the plant LTP family.</text>
</comment>
<evidence type="ECO:0000313" key="7">
    <source>
        <dbReference type="RefSeq" id="XP_014489654.1"/>
    </source>
</evidence>
<feature type="chain" id="PRO_5010222922" description="Non-specific lipid-transfer protein" evidence="4">
    <location>
        <begin position="24"/>
        <end position="117"/>
    </location>
</feature>
<evidence type="ECO:0000256" key="3">
    <source>
        <dbReference type="RuleBase" id="RU000628"/>
    </source>
</evidence>
<dbReference type="InterPro" id="IPR000528">
    <property type="entry name" value="Plant_nsLTP"/>
</dbReference>
<keyword evidence="4" id="KW-0732">Signal</keyword>
<dbReference type="STRING" id="3916.A0A1S3T7C2"/>
<dbReference type="Proteomes" id="UP000087766">
    <property type="component" value="Unplaced"/>
</dbReference>
<evidence type="ECO:0000259" key="5">
    <source>
        <dbReference type="SMART" id="SM00499"/>
    </source>
</evidence>
<dbReference type="SMART" id="SM00499">
    <property type="entry name" value="AAI"/>
    <property type="match status" value="1"/>
</dbReference>
<evidence type="ECO:0000256" key="2">
    <source>
        <dbReference type="ARBA" id="ARBA00023157"/>
    </source>
</evidence>
<dbReference type="GO" id="GO:0006869">
    <property type="term" value="P:lipid transport"/>
    <property type="evidence" value="ECO:0007669"/>
    <property type="project" value="InterPro"/>
</dbReference>
<keyword evidence="2" id="KW-1015">Disulfide bond</keyword>
<proteinExistence type="inferred from homology"/>
<dbReference type="RefSeq" id="XP_014489654.1">
    <property type="nucleotide sequence ID" value="XM_014634168.1"/>
</dbReference>
<accession>A0A1S3T7C2</accession>
<dbReference type="Pfam" id="PF00234">
    <property type="entry name" value="Tryp_alpha_amyl"/>
    <property type="match status" value="1"/>
</dbReference>
<dbReference type="GO" id="GO:0008289">
    <property type="term" value="F:lipid binding"/>
    <property type="evidence" value="ECO:0007669"/>
    <property type="project" value="UniProtKB-KW"/>
</dbReference>
<dbReference type="CDD" id="cd01960">
    <property type="entry name" value="nsLTP1"/>
    <property type="match status" value="1"/>
</dbReference>
<name>A0A1S3T7C2_VIGRR</name>
<dbReference type="AlphaFoldDB" id="A0A1S3T7C2"/>
<dbReference type="GeneID" id="106752482"/>
<dbReference type="SUPFAM" id="SSF47699">
    <property type="entry name" value="Bifunctional inhibitor/lipid-transfer protein/seed storage 2S albumin"/>
    <property type="match status" value="1"/>
</dbReference>
<evidence type="ECO:0000256" key="4">
    <source>
        <dbReference type="SAM" id="SignalP"/>
    </source>
</evidence>
<reference evidence="7" key="1">
    <citation type="submission" date="2025-08" db="UniProtKB">
        <authorList>
            <consortium name="RefSeq"/>
        </authorList>
    </citation>
    <scope>IDENTIFICATION</scope>
    <source>
        <tissue evidence="7">Leaf</tissue>
    </source>
</reference>
<dbReference type="InterPro" id="IPR016140">
    <property type="entry name" value="Bifunc_inhib/LTP/seed_store"/>
</dbReference>
<organism evidence="6 7">
    <name type="scientific">Vigna radiata var. radiata</name>
    <name type="common">Mung bean</name>
    <name type="synonym">Phaseolus aureus</name>
    <dbReference type="NCBI Taxonomy" id="3916"/>
    <lineage>
        <taxon>Eukaryota</taxon>
        <taxon>Viridiplantae</taxon>
        <taxon>Streptophyta</taxon>
        <taxon>Embryophyta</taxon>
        <taxon>Tracheophyta</taxon>
        <taxon>Spermatophyta</taxon>
        <taxon>Magnoliopsida</taxon>
        <taxon>eudicotyledons</taxon>
        <taxon>Gunneridae</taxon>
        <taxon>Pentapetalae</taxon>
        <taxon>rosids</taxon>
        <taxon>fabids</taxon>
        <taxon>Fabales</taxon>
        <taxon>Fabaceae</taxon>
        <taxon>Papilionoideae</taxon>
        <taxon>50 kb inversion clade</taxon>
        <taxon>NPAAA clade</taxon>
        <taxon>indigoferoid/millettioid clade</taxon>
        <taxon>Phaseoleae</taxon>
        <taxon>Vigna</taxon>
    </lineage>
</organism>
<evidence type="ECO:0000313" key="6">
    <source>
        <dbReference type="Proteomes" id="UP000087766"/>
    </source>
</evidence>
<keyword evidence="3" id="KW-0813">Transport</keyword>
<feature type="domain" description="Bifunctional inhibitor/plant lipid transfer protein/seed storage helical" evidence="5">
    <location>
        <begin position="29"/>
        <end position="113"/>
    </location>
</feature>
<dbReference type="PRINTS" id="PR00382">
    <property type="entry name" value="LIPIDTRNSFER"/>
</dbReference>